<evidence type="ECO:0000256" key="5">
    <source>
        <dbReference type="ARBA" id="ARBA00005359"/>
    </source>
</evidence>
<evidence type="ECO:0000256" key="4">
    <source>
        <dbReference type="ARBA" id="ARBA00005161"/>
    </source>
</evidence>
<dbReference type="PANTHER" id="PTHR48109">
    <property type="entry name" value="DIHYDROOROTATE DEHYDROGENASE (QUINONE), MITOCHONDRIAL-RELATED"/>
    <property type="match status" value="1"/>
</dbReference>
<keyword evidence="9" id="KW-0288">FMN</keyword>
<evidence type="ECO:0000256" key="12">
    <source>
        <dbReference type="ARBA" id="ARBA00023136"/>
    </source>
</evidence>
<dbReference type="Gene3D" id="3.20.20.70">
    <property type="entry name" value="Aldolase class I"/>
    <property type="match status" value="1"/>
</dbReference>
<keyword evidence="17" id="KW-1185">Reference proteome</keyword>
<dbReference type="PROSITE" id="PS00912">
    <property type="entry name" value="DHODEHASE_2"/>
    <property type="match status" value="1"/>
</dbReference>
<keyword evidence="8" id="KW-0285">Flavoprotein</keyword>
<dbReference type="NCBIfam" id="NF003652">
    <property type="entry name" value="PRK05286.2-5"/>
    <property type="match status" value="1"/>
</dbReference>
<dbReference type="Proteomes" id="UP000199220">
    <property type="component" value="Unassembled WGS sequence"/>
</dbReference>
<evidence type="ECO:0000256" key="14">
    <source>
        <dbReference type="NCBIfam" id="TIGR01036"/>
    </source>
</evidence>
<dbReference type="PIRSF" id="PIRSF000164">
    <property type="entry name" value="DHO_oxidase"/>
    <property type="match status" value="1"/>
</dbReference>
<dbReference type="OrthoDB" id="9802377at2"/>
<keyword evidence="12" id="KW-0472">Membrane</keyword>
<evidence type="ECO:0000256" key="2">
    <source>
        <dbReference type="ARBA" id="ARBA00003125"/>
    </source>
</evidence>
<dbReference type="PANTHER" id="PTHR48109:SF4">
    <property type="entry name" value="DIHYDROOROTATE DEHYDROGENASE (QUINONE), MITOCHONDRIAL"/>
    <property type="match status" value="1"/>
</dbReference>
<proteinExistence type="inferred from homology"/>
<evidence type="ECO:0000256" key="9">
    <source>
        <dbReference type="ARBA" id="ARBA00022643"/>
    </source>
</evidence>
<evidence type="ECO:0000256" key="3">
    <source>
        <dbReference type="ARBA" id="ARBA00004370"/>
    </source>
</evidence>
<comment type="function">
    <text evidence="2">Catalyzes the conversion of dihydroorotate to orotate with quinone as electron acceptor.</text>
</comment>
<dbReference type="EC" id="1.3.5.2" evidence="6 14"/>
<name>A0A1H5FEN4_9MICO</name>
<reference evidence="17" key="1">
    <citation type="submission" date="2016-10" db="EMBL/GenBank/DDBJ databases">
        <authorList>
            <person name="Varghese N."/>
            <person name="Submissions S."/>
        </authorList>
    </citation>
    <scope>NUCLEOTIDE SEQUENCE [LARGE SCALE GENOMIC DNA]</scope>
    <source>
        <strain evidence="17">DSM 21368</strain>
    </source>
</reference>
<dbReference type="UniPathway" id="UPA00070">
    <property type="reaction ID" value="UER00946"/>
</dbReference>
<dbReference type="CDD" id="cd04738">
    <property type="entry name" value="DHOD_2_like"/>
    <property type="match status" value="1"/>
</dbReference>
<dbReference type="InterPro" id="IPR012135">
    <property type="entry name" value="Dihydroorotate_DH_1_2"/>
</dbReference>
<evidence type="ECO:0000256" key="8">
    <source>
        <dbReference type="ARBA" id="ARBA00022630"/>
    </source>
</evidence>
<protein>
    <recommendedName>
        <fullName evidence="7 14">Dihydroorotate dehydrogenase (quinone)</fullName>
        <ecNumber evidence="6 14">1.3.5.2</ecNumber>
    </recommendedName>
</protein>
<dbReference type="GO" id="GO:0006207">
    <property type="term" value="P:'de novo' pyrimidine nucleobase biosynthetic process"/>
    <property type="evidence" value="ECO:0007669"/>
    <property type="project" value="UniProtKB-UniRule"/>
</dbReference>
<dbReference type="GO" id="GO:0044205">
    <property type="term" value="P:'de novo' UMP biosynthetic process"/>
    <property type="evidence" value="ECO:0007669"/>
    <property type="project" value="UniProtKB-UniPathway"/>
</dbReference>
<gene>
    <name evidence="16" type="ORF">SAMN04488554_1318</name>
</gene>
<dbReference type="NCBIfam" id="TIGR01036">
    <property type="entry name" value="pyrD_sub2"/>
    <property type="match status" value="1"/>
</dbReference>
<evidence type="ECO:0000256" key="13">
    <source>
        <dbReference type="ARBA" id="ARBA00048639"/>
    </source>
</evidence>
<organism evidence="16 17">
    <name type="scientific">Ruania alba</name>
    <dbReference type="NCBI Taxonomy" id="648782"/>
    <lineage>
        <taxon>Bacteria</taxon>
        <taxon>Bacillati</taxon>
        <taxon>Actinomycetota</taxon>
        <taxon>Actinomycetes</taxon>
        <taxon>Micrococcales</taxon>
        <taxon>Ruaniaceae</taxon>
        <taxon>Ruania</taxon>
    </lineage>
</organism>
<feature type="domain" description="Dihydroorotate dehydrogenase catalytic" evidence="15">
    <location>
        <begin position="57"/>
        <end position="338"/>
    </location>
</feature>
<evidence type="ECO:0000313" key="16">
    <source>
        <dbReference type="EMBL" id="SEE01836.1"/>
    </source>
</evidence>
<sequence>MASPYSVFFSSVFTRIDPETAHRIAGRLIQVAGRVPPIREALRRSLGRPARPSWRLFDRDIRGPLGAAAGFDKDATMATALDAMGFAFVEIGTVTARAQPGNEPPRLWRLVPERALRNRMGFNNAGAAAAAARLRRLRRTPHGRRMLIGANIGKSKVTPAAEAVGDYVASARAVAPHVDYLVVNVSSPNTPGLRDLQQSDALRPILAAVRDAARAAAAREVPVLVKIAPDLADPDVDAVARLALELDLAGVVAVNTTIAHDLGPGGVSGPPVRERGLQVVRRVRDVLGPEPVVLGVGGISTSADAQAYLDAGATAVQAYTAFIYGGPAWPGQVNRALRRD</sequence>
<dbReference type="STRING" id="648782.SAMN04488554_1318"/>
<dbReference type="InterPro" id="IPR050074">
    <property type="entry name" value="DHO_dehydrogenase"/>
</dbReference>
<dbReference type="GO" id="GO:0106430">
    <property type="term" value="F:dihydroorotate dehydrogenase (quinone) activity"/>
    <property type="evidence" value="ECO:0007669"/>
    <property type="project" value="UniProtKB-EC"/>
</dbReference>
<dbReference type="InterPro" id="IPR005720">
    <property type="entry name" value="Dihydroorotate_DH_cat"/>
</dbReference>
<dbReference type="EMBL" id="FNTX01000001">
    <property type="protein sequence ID" value="SEE01836.1"/>
    <property type="molecule type" value="Genomic_DNA"/>
</dbReference>
<dbReference type="AlphaFoldDB" id="A0A1H5FEN4"/>
<evidence type="ECO:0000256" key="7">
    <source>
        <dbReference type="ARBA" id="ARBA00018366"/>
    </source>
</evidence>
<comment type="cofactor">
    <cofactor evidence="1">
        <name>FMN</name>
        <dbReference type="ChEBI" id="CHEBI:58210"/>
    </cofactor>
</comment>
<evidence type="ECO:0000256" key="6">
    <source>
        <dbReference type="ARBA" id="ARBA00012791"/>
    </source>
</evidence>
<comment type="pathway">
    <text evidence="4">Pyrimidine metabolism; UMP biosynthesis via de novo pathway; orotate from (S)-dihydroorotate (quinone route): step 1/1.</text>
</comment>
<accession>A0A1H5FEN4</accession>
<dbReference type="InterPro" id="IPR001295">
    <property type="entry name" value="Dihydroorotate_DH_CS"/>
</dbReference>
<evidence type="ECO:0000313" key="17">
    <source>
        <dbReference type="Proteomes" id="UP000199220"/>
    </source>
</evidence>
<dbReference type="Pfam" id="PF01180">
    <property type="entry name" value="DHO_dh"/>
    <property type="match status" value="1"/>
</dbReference>
<dbReference type="GO" id="GO:0005886">
    <property type="term" value="C:plasma membrane"/>
    <property type="evidence" value="ECO:0007669"/>
    <property type="project" value="TreeGrafter"/>
</dbReference>
<keyword evidence="11" id="KW-0560">Oxidoreductase</keyword>
<dbReference type="GO" id="GO:0005737">
    <property type="term" value="C:cytoplasm"/>
    <property type="evidence" value="ECO:0007669"/>
    <property type="project" value="InterPro"/>
</dbReference>
<dbReference type="SUPFAM" id="SSF51395">
    <property type="entry name" value="FMN-linked oxidoreductases"/>
    <property type="match status" value="1"/>
</dbReference>
<comment type="catalytic activity">
    <reaction evidence="13">
        <text>(S)-dihydroorotate + a quinone = orotate + a quinol</text>
        <dbReference type="Rhea" id="RHEA:30187"/>
        <dbReference type="ChEBI" id="CHEBI:24646"/>
        <dbReference type="ChEBI" id="CHEBI:30839"/>
        <dbReference type="ChEBI" id="CHEBI:30864"/>
        <dbReference type="ChEBI" id="CHEBI:132124"/>
        <dbReference type="EC" id="1.3.5.2"/>
    </reaction>
</comment>
<evidence type="ECO:0000256" key="10">
    <source>
        <dbReference type="ARBA" id="ARBA00022975"/>
    </source>
</evidence>
<evidence type="ECO:0000259" key="15">
    <source>
        <dbReference type="Pfam" id="PF01180"/>
    </source>
</evidence>
<comment type="similarity">
    <text evidence="5">Belongs to the dihydroorotate dehydrogenase family. Type 2 subfamily.</text>
</comment>
<dbReference type="InterPro" id="IPR013785">
    <property type="entry name" value="Aldolase_TIM"/>
</dbReference>
<dbReference type="PROSITE" id="PS00911">
    <property type="entry name" value="DHODEHASE_1"/>
    <property type="match status" value="1"/>
</dbReference>
<dbReference type="InterPro" id="IPR005719">
    <property type="entry name" value="Dihydroorotate_DH_2"/>
</dbReference>
<comment type="subcellular location">
    <subcellularLocation>
        <location evidence="3">Membrane</location>
    </subcellularLocation>
</comment>
<evidence type="ECO:0000256" key="1">
    <source>
        <dbReference type="ARBA" id="ARBA00001917"/>
    </source>
</evidence>
<evidence type="ECO:0000256" key="11">
    <source>
        <dbReference type="ARBA" id="ARBA00023002"/>
    </source>
</evidence>
<keyword evidence="10" id="KW-0665">Pyrimidine biosynthesis</keyword>